<proteinExistence type="predicted"/>
<protein>
    <submittedName>
        <fullName evidence="1">Uncharacterized protein</fullName>
    </submittedName>
</protein>
<evidence type="ECO:0000313" key="1">
    <source>
        <dbReference type="EMBL" id="PKK71657.1"/>
    </source>
</evidence>
<sequence>MTIRMESSKELNLQRNGDSINNFIIFTGNVDSFKIELRPVTHLPGYNPGIVSGLWNSKRVKTGNTPFVSVLSLTYVYPGITRIYREKTRFLSGEDTSASKASVAQQMLYEHFIYGRETLNFKQFMGMCDKNWKIFNNATACDVILMSNM</sequence>
<dbReference type="AlphaFoldDB" id="A0A2N1NCK9"/>
<organism evidence="1 2">
    <name type="scientific">Rhizophagus irregularis</name>
    <dbReference type="NCBI Taxonomy" id="588596"/>
    <lineage>
        <taxon>Eukaryota</taxon>
        <taxon>Fungi</taxon>
        <taxon>Fungi incertae sedis</taxon>
        <taxon>Mucoromycota</taxon>
        <taxon>Glomeromycotina</taxon>
        <taxon>Glomeromycetes</taxon>
        <taxon>Glomerales</taxon>
        <taxon>Glomeraceae</taxon>
        <taxon>Rhizophagus</taxon>
    </lineage>
</organism>
<accession>A0A2N1NCK9</accession>
<reference evidence="1 2" key="1">
    <citation type="submission" date="2016-04" db="EMBL/GenBank/DDBJ databases">
        <title>Genome analyses suggest a sexual origin of heterokaryosis in a supposedly ancient asexual fungus.</title>
        <authorList>
            <person name="Ropars J."/>
            <person name="Sedzielewska K."/>
            <person name="Noel J."/>
            <person name="Charron P."/>
            <person name="Farinelli L."/>
            <person name="Marton T."/>
            <person name="Kruger M."/>
            <person name="Pelin A."/>
            <person name="Brachmann A."/>
            <person name="Corradi N."/>
        </authorList>
    </citation>
    <scope>NUCLEOTIDE SEQUENCE [LARGE SCALE GENOMIC DNA]</scope>
    <source>
        <strain evidence="1 2">C2</strain>
    </source>
</reference>
<evidence type="ECO:0000313" key="2">
    <source>
        <dbReference type="Proteomes" id="UP000233469"/>
    </source>
</evidence>
<comment type="caution">
    <text evidence="1">The sequence shown here is derived from an EMBL/GenBank/DDBJ whole genome shotgun (WGS) entry which is preliminary data.</text>
</comment>
<reference evidence="1 2" key="2">
    <citation type="submission" date="2017-10" db="EMBL/GenBank/DDBJ databases">
        <title>Extensive intraspecific genome diversity in a model arbuscular mycorrhizal fungus.</title>
        <authorList>
            <person name="Chen E.C.H."/>
            <person name="Morin E."/>
            <person name="Baudet D."/>
            <person name="Noel J."/>
            <person name="Ndikumana S."/>
            <person name="Charron P."/>
            <person name="St-Onge C."/>
            <person name="Giorgi J."/>
            <person name="Grigoriev I.V."/>
            <person name="Roux C."/>
            <person name="Martin F.M."/>
            <person name="Corradi N."/>
        </authorList>
    </citation>
    <scope>NUCLEOTIDE SEQUENCE [LARGE SCALE GENOMIC DNA]</scope>
    <source>
        <strain evidence="1 2">C2</strain>
    </source>
</reference>
<gene>
    <name evidence="1" type="ORF">RhiirC2_710964</name>
</gene>
<dbReference type="EMBL" id="LLXL01000499">
    <property type="protein sequence ID" value="PKK71657.1"/>
    <property type="molecule type" value="Genomic_DNA"/>
</dbReference>
<dbReference type="Proteomes" id="UP000233469">
    <property type="component" value="Unassembled WGS sequence"/>
</dbReference>
<name>A0A2N1NCK9_9GLOM</name>
<dbReference type="VEuPathDB" id="FungiDB:FUN_020483"/>
<dbReference type="VEuPathDB" id="FungiDB:RhiirA1_459079"/>